<sequence>MPQSGQEMLDETISACKSIADGLGAQNQDWENSVAEIVEKFEEVSGTFFFKTMPSVPVTRTTMRDAASALELKNASEWDGMGTALETLIASSQNLIEKAGMKGTTLT</sequence>
<dbReference type="AlphaFoldDB" id="A0A381XZ55"/>
<evidence type="ECO:0000313" key="1">
    <source>
        <dbReference type="EMBL" id="SVA69513.1"/>
    </source>
</evidence>
<organism evidence="1">
    <name type="scientific">marine metagenome</name>
    <dbReference type="NCBI Taxonomy" id="408172"/>
    <lineage>
        <taxon>unclassified sequences</taxon>
        <taxon>metagenomes</taxon>
        <taxon>ecological metagenomes</taxon>
    </lineage>
</organism>
<gene>
    <name evidence="1" type="ORF">METZ01_LOCUS122367</name>
</gene>
<name>A0A381XZ55_9ZZZZ</name>
<proteinExistence type="predicted"/>
<dbReference type="EMBL" id="UINC01016752">
    <property type="protein sequence ID" value="SVA69513.1"/>
    <property type="molecule type" value="Genomic_DNA"/>
</dbReference>
<accession>A0A381XZ55</accession>
<reference evidence="1" key="1">
    <citation type="submission" date="2018-05" db="EMBL/GenBank/DDBJ databases">
        <authorList>
            <person name="Lanie J.A."/>
            <person name="Ng W.-L."/>
            <person name="Kazmierczak K.M."/>
            <person name="Andrzejewski T.M."/>
            <person name="Davidsen T.M."/>
            <person name="Wayne K.J."/>
            <person name="Tettelin H."/>
            <person name="Glass J.I."/>
            <person name="Rusch D."/>
            <person name="Podicherti R."/>
            <person name="Tsui H.-C.T."/>
            <person name="Winkler M.E."/>
        </authorList>
    </citation>
    <scope>NUCLEOTIDE SEQUENCE</scope>
</reference>
<protein>
    <submittedName>
        <fullName evidence="1">Uncharacterized protein</fullName>
    </submittedName>
</protein>